<dbReference type="Pfam" id="PF12973">
    <property type="entry name" value="Cupin_7"/>
    <property type="match status" value="1"/>
</dbReference>
<evidence type="ECO:0000313" key="3">
    <source>
        <dbReference type="Proteomes" id="UP000321638"/>
    </source>
</evidence>
<dbReference type="RefSeq" id="WP_147851306.1">
    <property type="nucleotide sequence ID" value="NZ_VDUZ01000054.1"/>
</dbReference>
<feature type="domain" description="ChrR-like cupin" evidence="1">
    <location>
        <begin position="17"/>
        <end position="125"/>
    </location>
</feature>
<keyword evidence="3" id="KW-1185">Reference proteome</keyword>
<dbReference type="EMBL" id="VDUZ01000054">
    <property type="protein sequence ID" value="TXL70740.1"/>
    <property type="molecule type" value="Genomic_DNA"/>
</dbReference>
<evidence type="ECO:0000313" key="2">
    <source>
        <dbReference type="EMBL" id="TXL70740.1"/>
    </source>
</evidence>
<dbReference type="Proteomes" id="UP000321638">
    <property type="component" value="Unassembled WGS sequence"/>
</dbReference>
<dbReference type="SUPFAM" id="SSF51182">
    <property type="entry name" value="RmlC-like cupins"/>
    <property type="match status" value="1"/>
</dbReference>
<reference evidence="2 3" key="1">
    <citation type="submission" date="2019-06" db="EMBL/GenBank/DDBJ databases">
        <title>New taxonomy in bacterial strain CC-CFT640, isolated from vineyard.</title>
        <authorList>
            <person name="Lin S.-Y."/>
            <person name="Tsai C.-F."/>
            <person name="Young C.-C."/>
        </authorList>
    </citation>
    <scope>NUCLEOTIDE SEQUENCE [LARGE SCALE GENOMIC DNA]</scope>
    <source>
        <strain evidence="2 3">CC-CFT640</strain>
    </source>
</reference>
<organism evidence="2 3">
    <name type="scientific">Vineibacter terrae</name>
    <dbReference type="NCBI Taxonomy" id="2586908"/>
    <lineage>
        <taxon>Bacteria</taxon>
        <taxon>Pseudomonadati</taxon>
        <taxon>Pseudomonadota</taxon>
        <taxon>Alphaproteobacteria</taxon>
        <taxon>Hyphomicrobiales</taxon>
        <taxon>Vineibacter</taxon>
    </lineage>
</organism>
<dbReference type="InterPro" id="IPR011051">
    <property type="entry name" value="RmlC_Cupin_sf"/>
</dbReference>
<comment type="caution">
    <text evidence="2">The sequence shown here is derived from an EMBL/GenBank/DDBJ whole genome shotgun (WGS) entry which is preliminary data.</text>
</comment>
<evidence type="ECO:0000259" key="1">
    <source>
        <dbReference type="Pfam" id="PF12973"/>
    </source>
</evidence>
<dbReference type="Gene3D" id="2.60.120.10">
    <property type="entry name" value="Jelly Rolls"/>
    <property type="match status" value="1"/>
</dbReference>
<dbReference type="InterPro" id="IPR014710">
    <property type="entry name" value="RmlC-like_jellyroll"/>
</dbReference>
<dbReference type="InterPro" id="IPR025979">
    <property type="entry name" value="ChrR-like_cupin_dom"/>
</dbReference>
<gene>
    <name evidence="2" type="ORF">FHP25_33200</name>
</gene>
<name>A0A5C8PBD4_9HYPH</name>
<protein>
    <submittedName>
        <fullName evidence="2">Acetylacetone-cleaving protein</fullName>
    </submittedName>
</protein>
<accession>A0A5C8PBD4</accession>
<proteinExistence type="predicted"/>
<dbReference type="CDD" id="cd20302">
    <property type="entry name" value="cupin_DAD"/>
    <property type="match status" value="1"/>
</dbReference>
<dbReference type="OrthoDB" id="9801227at2"/>
<sequence length="157" mass="17781">MSGNTADRDRQRNAQLQDIYIHTSQQPWLQFSPGIEFKVLRATQETGHWTVMFKCAKGSSFARHEHLGAGEYYLISGKLEIRGGVEKGGITAFPGDYGYEPNSIIHDQTEFPEESVLYFTNHGPIRFIDDNDNTLMVLDWQGVLKMEAQARSALGER</sequence>
<dbReference type="AlphaFoldDB" id="A0A5C8PBD4"/>